<reference evidence="3 4" key="1">
    <citation type="submission" date="2021-02" db="EMBL/GenBank/DDBJ databases">
        <title>FDA dAtabase for Regulatory Grade micrObial Sequences (FDA-ARGOS): Supporting development and validation of Infectious Disease Dx tests.</title>
        <authorList>
            <person name="Sproer C."/>
            <person name="Gronow S."/>
            <person name="Severitt S."/>
            <person name="Schroder I."/>
            <person name="Tallon L."/>
            <person name="Sadzewicz L."/>
            <person name="Zhao X."/>
            <person name="Boylan J."/>
            <person name="Ott S."/>
            <person name="Bowen H."/>
            <person name="Vavikolanu K."/>
            <person name="Mehta A."/>
            <person name="Aluvathingal J."/>
            <person name="Nadendla S."/>
            <person name="Lowell S."/>
            <person name="Myers T."/>
            <person name="Yan Y."/>
            <person name="Sichtig H."/>
        </authorList>
    </citation>
    <scope>NUCLEOTIDE SEQUENCE [LARGE SCALE GENOMIC DNA]</scope>
    <source>
        <strain evidence="2 3">FDAARGOS_1211</strain>
        <strain evidence="1 4">FDAARGOS_1212</strain>
    </source>
</reference>
<dbReference type="EMBL" id="CP070245">
    <property type="protein sequence ID" value="QRV39037.1"/>
    <property type="molecule type" value="Genomic_DNA"/>
</dbReference>
<evidence type="ECO:0000313" key="2">
    <source>
        <dbReference type="EMBL" id="QRV45797.1"/>
    </source>
</evidence>
<evidence type="ECO:0000313" key="1">
    <source>
        <dbReference type="EMBL" id="QRV39037.1"/>
    </source>
</evidence>
<accession>A0ABD7D8V1</accession>
<dbReference type="GeneID" id="63978086"/>
<sequence>MWTGQQVVEERGAETGAVASPLSGLLPGGGIRPGTAVGAGGDLPLLLALAALAAADAVAWAAVGVPELGGLAAAQAGLDLATGLVVSDPGPRAAQVLAVLLESVPVVLVGASVRVPERAVRRLRAVMRRSGAVLLAAGRWPGADVQLRVAPAGWTGVGRGHGLLRGRRVTVTAGGRGAAAAPRSAELWLPGPDGLVGVVERGAAETVPSGARADLRVVG</sequence>
<evidence type="ECO:0000313" key="3">
    <source>
        <dbReference type="Proteomes" id="UP000598054"/>
    </source>
</evidence>
<proteinExistence type="predicted"/>
<dbReference type="RefSeq" id="WP_030116822.1">
    <property type="nucleotide sequence ID" value="NZ_CP070242.1"/>
</dbReference>
<keyword evidence="3" id="KW-1185">Reference proteome</keyword>
<protein>
    <submittedName>
        <fullName evidence="1">Uncharacterized protein</fullName>
    </submittedName>
</protein>
<evidence type="ECO:0000313" key="4">
    <source>
        <dbReference type="Proteomes" id="UP000623926"/>
    </source>
</evidence>
<dbReference type="Proteomes" id="UP000623926">
    <property type="component" value="Chromosome"/>
</dbReference>
<gene>
    <name evidence="2" type="ORF">I6J41_01115</name>
    <name evidence="1" type="ORF">I6J42_32470</name>
</gene>
<dbReference type="Proteomes" id="UP000598054">
    <property type="component" value="Chromosome"/>
</dbReference>
<organism evidence="1 4">
    <name type="scientific">Streptomyces californicus</name>
    <dbReference type="NCBI Taxonomy" id="67351"/>
    <lineage>
        <taxon>Bacteria</taxon>
        <taxon>Bacillati</taxon>
        <taxon>Actinomycetota</taxon>
        <taxon>Actinomycetes</taxon>
        <taxon>Kitasatosporales</taxon>
        <taxon>Streptomycetaceae</taxon>
        <taxon>Streptomyces</taxon>
    </lineage>
</organism>
<dbReference type="AlphaFoldDB" id="A0ABD7D8V1"/>
<name>A0ABD7D8V1_9ACTN</name>
<dbReference type="EMBL" id="CP070249">
    <property type="protein sequence ID" value="QRV45797.1"/>
    <property type="molecule type" value="Genomic_DNA"/>
</dbReference>